<dbReference type="EMBL" id="JAJJMB010012081">
    <property type="protein sequence ID" value="KAI3891131.1"/>
    <property type="molecule type" value="Genomic_DNA"/>
</dbReference>
<evidence type="ECO:0000313" key="2">
    <source>
        <dbReference type="EMBL" id="KAI3891131.1"/>
    </source>
</evidence>
<keyword evidence="3" id="KW-1185">Reference proteome</keyword>
<protein>
    <submittedName>
        <fullName evidence="2">Uncharacterized protein</fullName>
    </submittedName>
</protein>
<organism evidence="2 3">
    <name type="scientific">Papaver atlanticum</name>
    <dbReference type="NCBI Taxonomy" id="357466"/>
    <lineage>
        <taxon>Eukaryota</taxon>
        <taxon>Viridiplantae</taxon>
        <taxon>Streptophyta</taxon>
        <taxon>Embryophyta</taxon>
        <taxon>Tracheophyta</taxon>
        <taxon>Spermatophyta</taxon>
        <taxon>Magnoliopsida</taxon>
        <taxon>Ranunculales</taxon>
        <taxon>Papaveraceae</taxon>
        <taxon>Papaveroideae</taxon>
        <taxon>Papaver</taxon>
    </lineage>
</organism>
<reference evidence="2" key="1">
    <citation type="submission" date="2022-04" db="EMBL/GenBank/DDBJ databases">
        <title>A functionally conserved STORR gene fusion in Papaver species that diverged 16.8 million years ago.</title>
        <authorList>
            <person name="Catania T."/>
        </authorList>
    </citation>
    <scope>NUCLEOTIDE SEQUENCE</scope>
    <source>
        <strain evidence="2">S-188037</strain>
    </source>
</reference>
<evidence type="ECO:0000256" key="1">
    <source>
        <dbReference type="SAM" id="Coils"/>
    </source>
</evidence>
<sequence length="215" mass="24493">MKLSNVFFSLLLTWLALVGFIFGLTCWKVDGVHGDPTLIVDEIVSLHQVVSSLEDTVRALESREALQDLPYNASLHILKSNDYLQGCQHVVDILEPMYGFSLTTDGLMKDKLLLQKLRQELKQLINRIKILEMTFKELEDSPPLNQFKVINYNPEVISLMHSKLDNLAKAFSSVAKRMKSVEYQSEVAVAGVNFLCNFLEEVTTWSRRRTLDSSI</sequence>
<dbReference type="AlphaFoldDB" id="A0AAD4XCV6"/>
<name>A0AAD4XCV6_9MAGN</name>
<accession>A0AAD4XCV6</accession>
<gene>
    <name evidence="2" type="ORF">MKW98_007436</name>
</gene>
<dbReference type="Proteomes" id="UP001202328">
    <property type="component" value="Unassembled WGS sequence"/>
</dbReference>
<keyword evidence="1" id="KW-0175">Coiled coil</keyword>
<feature type="coiled-coil region" evidence="1">
    <location>
        <begin position="107"/>
        <end position="141"/>
    </location>
</feature>
<evidence type="ECO:0000313" key="3">
    <source>
        <dbReference type="Proteomes" id="UP001202328"/>
    </source>
</evidence>
<comment type="caution">
    <text evidence="2">The sequence shown here is derived from an EMBL/GenBank/DDBJ whole genome shotgun (WGS) entry which is preliminary data.</text>
</comment>
<proteinExistence type="predicted"/>